<protein>
    <submittedName>
        <fullName evidence="2">Uncharacterized protein</fullName>
    </submittedName>
</protein>
<proteinExistence type="predicted"/>
<comment type="caution">
    <text evidence="2">The sequence shown here is derived from an EMBL/GenBank/DDBJ whole genome shotgun (WGS) entry which is preliminary data.</text>
</comment>
<dbReference type="Proteomes" id="UP001219525">
    <property type="component" value="Unassembled WGS sequence"/>
</dbReference>
<dbReference type="PANTHER" id="PTHR21521">
    <property type="entry name" value="AMUN, ISOFORM A"/>
    <property type="match status" value="1"/>
</dbReference>
<sequence>MPPRKKQKTDTGPTPAATASKAFPSPELLTRALAQYGRAISLRSGEHSKSPNALIELDTWLTDRDAGLLGKLVSAQPVTKADMTSLMKWKLSRGKSRPTLLALVASNTEALVEKSTSAALTAVRDAQDDVARALLALPHACLLKGVGPATASALLTLQPSHLLPFMSDEAASFFAPTLGTVKYTEAYYAKFARAMDAEVRRLNAASEGDVRPWDSMSLERALFAICILRKHNEDSVLELNAEPKTPPSPPGSKRRRGAGT</sequence>
<reference evidence="2" key="1">
    <citation type="submission" date="2023-03" db="EMBL/GenBank/DDBJ databases">
        <title>Massive genome expansion in bonnet fungi (Mycena s.s.) driven by repeated elements and novel gene families across ecological guilds.</title>
        <authorList>
            <consortium name="Lawrence Berkeley National Laboratory"/>
            <person name="Harder C.B."/>
            <person name="Miyauchi S."/>
            <person name="Viragh M."/>
            <person name="Kuo A."/>
            <person name="Thoen E."/>
            <person name="Andreopoulos B."/>
            <person name="Lu D."/>
            <person name="Skrede I."/>
            <person name="Drula E."/>
            <person name="Henrissat B."/>
            <person name="Morin E."/>
            <person name="Kohler A."/>
            <person name="Barry K."/>
            <person name="LaButti K."/>
            <person name="Morin E."/>
            <person name="Salamov A."/>
            <person name="Lipzen A."/>
            <person name="Mereny Z."/>
            <person name="Hegedus B."/>
            <person name="Baldrian P."/>
            <person name="Stursova M."/>
            <person name="Weitz H."/>
            <person name="Taylor A."/>
            <person name="Grigoriev I.V."/>
            <person name="Nagy L.G."/>
            <person name="Martin F."/>
            <person name="Kauserud H."/>
        </authorList>
    </citation>
    <scope>NUCLEOTIDE SEQUENCE</scope>
    <source>
        <strain evidence="2">9144</strain>
    </source>
</reference>
<dbReference type="EMBL" id="JARJCW010000072">
    <property type="protein sequence ID" value="KAJ7198602.1"/>
    <property type="molecule type" value="Genomic_DNA"/>
</dbReference>
<gene>
    <name evidence="2" type="ORF">GGX14DRAFT_573477</name>
</gene>
<keyword evidence="3" id="KW-1185">Reference proteome</keyword>
<dbReference type="AlphaFoldDB" id="A0AAD6Y638"/>
<dbReference type="PANTHER" id="PTHR21521:SF0">
    <property type="entry name" value="AMUN, ISOFORM A"/>
    <property type="match status" value="1"/>
</dbReference>
<evidence type="ECO:0000313" key="3">
    <source>
        <dbReference type="Proteomes" id="UP001219525"/>
    </source>
</evidence>
<feature type="region of interest" description="Disordered" evidence="1">
    <location>
        <begin position="1"/>
        <end position="23"/>
    </location>
</feature>
<evidence type="ECO:0000256" key="1">
    <source>
        <dbReference type="SAM" id="MobiDB-lite"/>
    </source>
</evidence>
<feature type="region of interest" description="Disordered" evidence="1">
    <location>
        <begin position="238"/>
        <end position="260"/>
    </location>
</feature>
<organism evidence="2 3">
    <name type="scientific">Mycena pura</name>
    <dbReference type="NCBI Taxonomy" id="153505"/>
    <lineage>
        <taxon>Eukaryota</taxon>
        <taxon>Fungi</taxon>
        <taxon>Dikarya</taxon>
        <taxon>Basidiomycota</taxon>
        <taxon>Agaricomycotina</taxon>
        <taxon>Agaricomycetes</taxon>
        <taxon>Agaricomycetidae</taxon>
        <taxon>Agaricales</taxon>
        <taxon>Marasmiineae</taxon>
        <taxon>Mycenaceae</taxon>
        <taxon>Mycena</taxon>
    </lineage>
</organism>
<evidence type="ECO:0000313" key="2">
    <source>
        <dbReference type="EMBL" id="KAJ7198602.1"/>
    </source>
</evidence>
<name>A0AAD6Y638_9AGAR</name>
<accession>A0AAD6Y638</accession>